<protein>
    <recommendedName>
        <fullName evidence="3">Phage gp6-like head-tail connector protein</fullName>
    </recommendedName>
</protein>
<sequence>MADEKMNPLLDQFKLRMKIYHKAEDANLSRILNASQKRITDITGIASNAGDDVYDELVLERARYAYNDQVEFFDANFLDDLLSASLTSYEPGDDEDESTGV</sequence>
<comment type="caution">
    <text evidence="1">The sequence shown here is derived from an EMBL/GenBank/DDBJ whole genome shotgun (WGS) entry which is preliminary data.</text>
</comment>
<reference evidence="1 2" key="1">
    <citation type="submission" date="2016-08" db="EMBL/GenBank/DDBJ databases">
        <title>Genome sequencing of Lactobacillus plantarum JSA22, isolated from fermented soybean paste.</title>
        <authorList>
            <person name="Choi H.S."/>
        </authorList>
    </citation>
    <scope>NUCLEOTIDE SEQUENCE [LARGE SCALE GENOMIC DNA]</scope>
    <source>
        <strain evidence="1 2">JSA22</strain>
    </source>
</reference>
<dbReference type="PATRIC" id="fig|1590.306.peg.574"/>
<organism evidence="1 2">
    <name type="scientific">Lactiplantibacillus plantarum</name>
    <name type="common">Lactobacillus plantarum</name>
    <dbReference type="NCBI Taxonomy" id="1590"/>
    <lineage>
        <taxon>Bacteria</taxon>
        <taxon>Bacillati</taxon>
        <taxon>Bacillota</taxon>
        <taxon>Bacilli</taxon>
        <taxon>Lactobacillales</taxon>
        <taxon>Lactobacillaceae</taxon>
        <taxon>Lactiplantibacillus</taxon>
    </lineage>
</organism>
<evidence type="ECO:0000313" key="2">
    <source>
        <dbReference type="Proteomes" id="UP000094892"/>
    </source>
</evidence>
<dbReference type="EMBL" id="MCOL01000001">
    <property type="protein sequence ID" value="ODO60628.1"/>
    <property type="molecule type" value="Genomic_DNA"/>
</dbReference>
<gene>
    <name evidence="1" type="ORF">LPJSA22_00572</name>
</gene>
<name>A0A1E3KP32_LACPN</name>
<evidence type="ECO:0000313" key="1">
    <source>
        <dbReference type="EMBL" id="ODO60628.1"/>
    </source>
</evidence>
<dbReference type="RefSeq" id="WP_069302388.1">
    <property type="nucleotide sequence ID" value="NZ_CP103411.1"/>
</dbReference>
<dbReference type="Proteomes" id="UP000094892">
    <property type="component" value="Unassembled WGS sequence"/>
</dbReference>
<accession>A0A1E3KP32</accession>
<dbReference type="AlphaFoldDB" id="A0A1E3KP32"/>
<proteinExistence type="predicted"/>
<evidence type="ECO:0008006" key="3">
    <source>
        <dbReference type="Google" id="ProtNLM"/>
    </source>
</evidence>